<feature type="region of interest" description="Disordered" evidence="1">
    <location>
        <begin position="226"/>
        <end position="262"/>
    </location>
</feature>
<sequence length="270" mass="30937">MSNKKARKLSETWVFWDIKSFPVPKHCDAHLVRSSIESALKKAGHCVDDLTITAIGNLNHTSQLYPDVLPAIFSTGIRLCHTPRGFGCLFGDFILYPPSNPLTVTFIILSHENFYSVKLREEGYSVIDSESLPWENLIRDAVDLEETKRHANRVKYSESNWFCTLCGVGVVPRIMPCGMYHGERSEGKIFDGFTKHIKSRDHAEHEMERVRYPLSIEMECLYAKGVKGKTEDGGEEEEEDDEEEEGDDDEEEEGDEDDYYADYEWDHLSV</sequence>
<reference evidence="2 3" key="1">
    <citation type="submission" date="2020-02" db="EMBL/GenBank/DDBJ databases">
        <authorList>
            <person name="Ma Q."/>
            <person name="Huang Y."/>
            <person name="Song X."/>
            <person name="Pei D."/>
        </authorList>
    </citation>
    <scope>NUCLEOTIDE SEQUENCE [LARGE SCALE GENOMIC DNA]</scope>
    <source>
        <strain evidence="2">Sxm20200214</strain>
        <tissue evidence="2">Leaf</tissue>
    </source>
</reference>
<accession>A0A8X7V3A2</accession>
<dbReference type="CDD" id="cd10910">
    <property type="entry name" value="PIN_limkain_b1_N_like"/>
    <property type="match status" value="1"/>
</dbReference>
<proteinExistence type="predicted"/>
<dbReference type="AlphaFoldDB" id="A0A8X7V3A2"/>
<dbReference type="InterPro" id="IPR024768">
    <property type="entry name" value="Marf1"/>
</dbReference>
<feature type="compositionally biased region" description="Acidic residues" evidence="1">
    <location>
        <begin position="233"/>
        <end position="262"/>
    </location>
</feature>
<dbReference type="PANTHER" id="PTHR14379:SF63">
    <property type="entry name" value="ENDONUCLEASE OR GLYCOSYL HYDROLASE"/>
    <property type="match status" value="1"/>
</dbReference>
<dbReference type="EMBL" id="JAAMPC010000008">
    <property type="protein sequence ID" value="KAG2299521.1"/>
    <property type="molecule type" value="Genomic_DNA"/>
</dbReference>
<dbReference type="GO" id="GO:0010468">
    <property type="term" value="P:regulation of gene expression"/>
    <property type="evidence" value="ECO:0007669"/>
    <property type="project" value="InterPro"/>
</dbReference>
<dbReference type="PANTHER" id="PTHR14379">
    <property type="entry name" value="LIMKAIN B LKAP"/>
    <property type="match status" value="1"/>
</dbReference>
<dbReference type="Proteomes" id="UP000886595">
    <property type="component" value="Unassembled WGS sequence"/>
</dbReference>
<protein>
    <recommendedName>
        <fullName evidence="4">NYN domain-containing protein</fullName>
    </recommendedName>
</protein>
<evidence type="ECO:0000256" key="1">
    <source>
        <dbReference type="SAM" id="MobiDB-lite"/>
    </source>
</evidence>
<comment type="caution">
    <text evidence="2">The sequence shown here is derived from an EMBL/GenBank/DDBJ whole genome shotgun (WGS) entry which is preliminary data.</text>
</comment>
<dbReference type="GO" id="GO:0005777">
    <property type="term" value="C:peroxisome"/>
    <property type="evidence" value="ECO:0007669"/>
    <property type="project" value="InterPro"/>
</dbReference>
<name>A0A8X7V3A2_BRACI</name>
<organism evidence="2 3">
    <name type="scientific">Brassica carinata</name>
    <name type="common">Ethiopian mustard</name>
    <name type="synonym">Abyssinian cabbage</name>
    <dbReference type="NCBI Taxonomy" id="52824"/>
    <lineage>
        <taxon>Eukaryota</taxon>
        <taxon>Viridiplantae</taxon>
        <taxon>Streptophyta</taxon>
        <taxon>Embryophyta</taxon>
        <taxon>Tracheophyta</taxon>
        <taxon>Spermatophyta</taxon>
        <taxon>Magnoliopsida</taxon>
        <taxon>eudicotyledons</taxon>
        <taxon>Gunneridae</taxon>
        <taxon>Pentapetalae</taxon>
        <taxon>rosids</taxon>
        <taxon>malvids</taxon>
        <taxon>Brassicales</taxon>
        <taxon>Brassicaceae</taxon>
        <taxon>Brassiceae</taxon>
        <taxon>Brassica</taxon>
    </lineage>
</organism>
<evidence type="ECO:0008006" key="4">
    <source>
        <dbReference type="Google" id="ProtNLM"/>
    </source>
</evidence>
<evidence type="ECO:0000313" key="2">
    <source>
        <dbReference type="EMBL" id="KAG2299521.1"/>
    </source>
</evidence>
<evidence type="ECO:0000313" key="3">
    <source>
        <dbReference type="Proteomes" id="UP000886595"/>
    </source>
</evidence>
<gene>
    <name evidence="2" type="ORF">Bca52824_035993</name>
</gene>
<keyword evidence="3" id="KW-1185">Reference proteome</keyword>